<dbReference type="InterPro" id="IPR036890">
    <property type="entry name" value="HATPase_C_sf"/>
</dbReference>
<evidence type="ECO:0000256" key="1">
    <source>
        <dbReference type="SAM" id="MobiDB-lite"/>
    </source>
</evidence>
<evidence type="ECO:0000259" key="4">
    <source>
        <dbReference type="Pfam" id="PF13349"/>
    </source>
</evidence>
<feature type="compositionally biased region" description="Basic and acidic residues" evidence="1">
    <location>
        <begin position="353"/>
        <end position="363"/>
    </location>
</feature>
<feature type="domain" description="Signal transduction histidine kinase internal region" evidence="3">
    <location>
        <begin position="547"/>
        <end position="626"/>
    </location>
</feature>
<dbReference type="InterPro" id="IPR025164">
    <property type="entry name" value="Toastrack_DUF4097"/>
</dbReference>
<feature type="transmembrane region" description="Helical" evidence="2">
    <location>
        <begin position="432"/>
        <end position="451"/>
    </location>
</feature>
<reference evidence="5 6" key="1">
    <citation type="submission" date="2023-12" db="EMBL/GenBank/DDBJ databases">
        <title>Novel species of the genus Arcicella isolated from rivers.</title>
        <authorList>
            <person name="Lu H."/>
        </authorList>
    </citation>
    <scope>NUCLEOTIDE SEQUENCE [LARGE SCALE GENOMIC DNA]</scope>
    <source>
        <strain evidence="5 6">LMG 21963</strain>
    </source>
</reference>
<evidence type="ECO:0000313" key="6">
    <source>
        <dbReference type="Proteomes" id="UP001304671"/>
    </source>
</evidence>
<dbReference type="InterPro" id="IPR010559">
    <property type="entry name" value="Sig_transdc_His_kin_internal"/>
</dbReference>
<dbReference type="Pfam" id="PF06580">
    <property type="entry name" value="His_kinase"/>
    <property type="match status" value="1"/>
</dbReference>
<feature type="domain" description="DUF4097" evidence="4">
    <location>
        <begin position="163"/>
        <end position="323"/>
    </location>
</feature>
<evidence type="ECO:0000259" key="3">
    <source>
        <dbReference type="Pfam" id="PF06580"/>
    </source>
</evidence>
<organism evidence="5 6">
    <name type="scientific">Arcicella aquatica</name>
    <dbReference type="NCBI Taxonomy" id="217141"/>
    <lineage>
        <taxon>Bacteria</taxon>
        <taxon>Pseudomonadati</taxon>
        <taxon>Bacteroidota</taxon>
        <taxon>Cytophagia</taxon>
        <taxon>Cytophagales</taxon>
        <taxon>Flectobacillaceae</taxon>
        <taxon>Arcicella</taxon>
    </lineage>
</organism>
<dbReference type="InterPro" id="IPR050640">
    <property type="entry name" value="Bact_2-comp_sensor_kinase"/>
</dbReference>
<protein>
    <submittedName>
        <fullName evidence="5">Histidine kinase</fullName>
    </submittedName>
</protein>
<keyword evidence="2" id="KW-1133">Transmembrane helix</keyword>
<keyword evidence="6" id="KW-1185">Reference proteome</keyword>
<comment type="caution">
    <text evidence="5">The sequence shown here is derived from an EMBL/GenBank/DDBJ whole genome shotgun (WGS) entry which is preliminary data.</text>
</comment>
<feature type="transmembrane region" description="Helical" evidence="2">
    <location>
        <begin position="500"/>
        <end position="521"/>
    </location>
</feature>
<dbReference type="Pfam" id="PF13349">
    <property type="entry name" value="DUF4097"/>
    <property type="match status" value="1"/>
</dbReference>
<dbReference type="Proteomes" id="UP001304671">
    <property type="component" value="Unassembled WGS sequence"/>
</dbReference>
<keyword evidence="5" id="KW-0808">Transferase</keyword>
<proteinExistence type="predicted"/>
<dbReference type="GO" id="GO:0016301">
    <property type="term" value="F:kinase activity"/>
    <property type="evidence" value="ECO:0007669"/>
    <property type="project" value="UniProtKB-KW"/>
</dbReference>
<keyword evidence="2" id="KW-0472">Membrane</keyword>
<dbReference type="EMBL" id="JAYFUL010000065">
    <property type="protein sequence ID" value="MEA5260715.1"/>
    <property type="molecule type" value="Genomic_DNA"/>
</dbReference>
<feature type="region of interest" description="Disordered" evidence="1">
    <location>
        <begin position="334"/>
        <end position="363"/>
    </location>
</feature>
<evidence type="ECO:0000256" key="2">
    <source>
        <dbReference type="SAM" id="Phobius"/>
    </source>
</evidence>
<gene>
    <name evidence="5" type="ORF">VB264_23150</name>
</gene>
<sequence length="732" mass="81671">MNHKPIITKTYEVEAIKHLQLKTFSGDIELIGHDENTIKVEVYATVRSLFTFFLIKDPLLTFDYDAQDLTMNVVDDTLFIYNKPNYLNIYNWFNFQKTSFRVFLPANIHSNTKTYGGKIVLKKLEGNHSFSTWGGNILLEQTLGNIGGSTMGGNVDVLKCQGNVEASTMGGNIFLAGNNADIKIDTKGGNIYVQNNEGTIHCSSWGGNIDAFNVSGGFECNTAGGNINLKNVNGNIGASTKGGNIRAEVNGISQYAWFDTAGGNIKVALPLEQSLDLEASASRVRLPPLQNFSGYQTKQSIRGKLNGGGANVTIKTLAGNITIYNADFANDTFKPNTPSKPADNPKTEAPPKFTEKKTPEQFQERPINTAKPYTESKPFSDTENAVHWKPNYNIYFNVVFCLLVGYAVTCVIFFTVATSKLPFDFSDVYQDTFYLTLMSSLAAMAAIYVFLNFVESRIPPIDLVKFMPLMGCALLFGNLFHSALSSHNEAGSLWAFDMPAAIYFYFVLPVIISWSYLFYWLKTRSITRKISEQEYQLLNLEKLKSKAQLDALEARINPHFLYNSLNSIAGLIHDKPDKAEEMTIQLSKLFRYTTGRTEESFHTFADELEIIKAYLTIEEVRFGHRLTYTIECDESILDEKIPRFLLQPLVENAIKHGISKIASDGLIKVNITVQEGNILIKIHDNGPDFGESFGGGFGLRSIKEKLKIVYGDKATIDIKNQPEKAVIILIIK</sequence>
<dbReference type="Gene3D" id="3.30.565.10">
    <property type="entry name" value="Histidine kinase-like ATPase, C-terminal domain"/>
    <property type="match status" value="1"/>
</dbReference>
<dbReference type="RefSeq" id="WP_323253486.1">
    <property type="nucleotide sequence ID" value="NZ_JAYFUL010000065.1"/>
</dbReference>
<name>A0ABU5QUC5_9BACT</name>
<dbReference type="PANTHER" id="PTHR34220:SF7">
    <property type="entry name" value="SENSOR HISTIDINE KINASE YPDA"/>
    <property type="match status" value="1"/>
</dbReference>
<feature type="transmembrane region" description="Helical" evidence="2">
    <location>
        <begin position="394"/>
        <end position="417"/>
    </location>
</feature>
<evidence type="ECO:0000313" key="5">
    <source>
        <dbReference type="EMBL" id="MEA5260715.1"/>
    </source>
</evidence>
<dbReference type="PANTHER" id="PTHR34220">
    <property type="entry name" value="SENSOR HISTIDINE KINASE YPDA"/>
    <property type="match status" value="1"/>
</dbReference>
<accession>A0ABU5QUC5</accession>
<feature type="transmembrane region" description="Helical" evidence="2">
    <location>
        <begin position="463"/>
        <end position="480"/>
    </location>
</feature>
<dbReference type="SUPFAM" id="SSF55874">
    <property type="entry name" value="ATPase domain of HSP90 chaperone/DNA topoisomerase II/histidine kinase"/>
    <property type="match status" value="1"/>
</dbReference>
<keyword evidence="2" id="KW-0812">Transmembrane</keyword>
<keyword evidence="5" id="KW-0418">Kinase</keyword>